<dbReference type="KEGG" id="ccar:109107542"/>
<dbReference type="Proteomes" id="UP001155660">
    <property type="component" value="Chromosome B17"/>
</dbReference>
<accession>A0A9R0AHS1</accession>
<sequence length="202" mass="21661">MNCVRCAVFLSGSQQRVSCSRDVSEGVIGRGVFGSAVLPSRLSVASSPEQCDPAGKTHAFTSALLESDASPDPEELPVTQERVRLSRITSDKMHQRRLEQQDTPPAPDPVRRCVLIDDVRDASLNGCGSLSDESPSSPTGPQDPVKCLSPAHQPAPPPSLPNRNAAPRLRRVSSVNRIRPPARHSSDELISGSLKKEGQDQA</sequence>
<feature type="region of interest" description="Disordered" evidence="1">
    <location>
        <begin position="125"/>
        <end position="202"/>
    </location>
</feature>
<feature type="compositionally biased region" description="Basic and acidic residues" evidence="1">
    <location>
        <begin position="86"/>
        <end position="100"/>
    </location>
</feature>
<feature type="compositionally biased region" description="Polar residues" evidence="1">
    <location>
        <begin position="126"/>
        <end position="140"/>
    </location>
</feature>
<dbReference type="OrthoDB" id="63891at2759"/>
<proteinExistence type="predicted"/>
<dbReference type="GeneID" id="109107542"/>
<name>A0A9R0AHS1_CYPCA</name>
<evidence type="ECO:0000313" key="2">
    <source>
        <dbReference type="RefSeq" id="XP_042599229.1"/>
    </source>
</evidence>
<protein>
    <submittedName>
        <fullName evidence="2">Uncharacterized protein LOC109107542</fullName>
    </submittedName>
</protein>
<dbReference type="AlphaFoldDB" id="A0A9R0AHS1"/>
<organism evidence="2">
    <name type="scientific">Cyprinus carpio</name>
    <name type="common">Common carp</name>
    <dbReference type="NCBI Taxonomy" id="7962"/>
    <lineage>
        <taxon>Eukaryota</taxon>
        <taxon>Metazoa</taxon>
        <taxon>Chordata</taxon>
        <taxon>Craniata</taxon>
        <taxon>Vertebrata</taxon>
        <taxon>Euteleostomi</taxon>
        <taxon>Actinopterygii</taxon>
        <taxon>Neopterygii</taxon>
        <taxon>Teleostei</taxon>
        <taxon>Ostariophysi</taxon>
        <taxon>Cypriniformes</taxon>
        <taxon>Cyprinidae</taxon>
        <taxon>Cyprininae</taxon>
        <taxon>Cyprinus</taxon>
    </lineage>
</organism>
<evidence type="ECO:0000256" key="1">
    <source>
        <dbReference type="SAM" id="MobiDB-lite"/>
    </source>
</evidence>
<reference evidence="2" key="1">
    <citation type="submission" date="2025-08" db="UniProtKB">
        <authorList>
            <consortium name="RefSeq"/>
        </authorList>
    </citation>
    <scope>IDENTIFICATION</scope>
    <source>
        <tissue evidence="2">Muscle</tissue>
    </source>
</reference>
<feature type="region of interest" description="Disordered" evidence="1">
    <location>
        <begin position="86"/>
        <end position="111"/>
    </location>
</feature>
<gene>
    <name evidence="2" type="primary">LOC109107542</name>
</gene>
<dbReference type="RefSeq" id="XP_042599229.1">
    <property type="nucleotide sequence ID" value="XM_042743295.1"/>
</dbReference>